<reference evidence="2 3" key="1">
    <citation type="submission" date="2019-03" db="EMBL/GenBank/DDBJ databases">
        <title>Sequencing the genomes of 1000 actinobacteria strains.</title>
        <authorList>
            <person name="Klenk H.-P."/>
        </authorList>
    </citation>
    <scope>NUCLEOTIDE SEQUENCE [LARGE SCALE GENOMIC DNA]</scope>
    <source>
        <strain evidence="2 3">DSM 43805</strain>
    </source>
</reference>
<dbReference type="AlphaFoldDB" id="A0A4R6JCS0"/>
<organism evidence="2 3">
    <name type="scientific">Paractinoplanes brasiliensis</name>
    <dbReference type="NCBI Taxonomy" id="52695"/>
    <lineage>
        <taxon>Bacteria</taxon>
        <taxon>Bacillati</taxon>
        <taxon>Actinomycetota</taxon>
        <taxon>Actinomycetes</taxon>
        <taxon>Micromonosporales</taxon>
        <taxon>Micromonosporaceae</taxon>
        <taxon>Paractinoplanes</taxon>
    </lineage>
</organism>
<dbReference type="Proteomes" id="UP000294901">
    <property type="component" value="Unassembled WGS sequence"/>
</dbReference>
<feature type="transmembrane region" description="Helical" evidence="1">
    <location>
        <begin position="180"/>
        <end position="201"/>
    </location>
</feature>
<protein>
    <recommendedName>
        <fullName evidence="4">ABC-2 type transport system permease protein</fullName>
    </recommendedName>
</protein>
<keyword evidence="1" id="KW-1133">Transmembrane helix</keyword>
<sequence length="213" mass="22112">MLGPPLAVATGVLAATANPLPGDTMTARILLGTLEMALPLTAGVACASLVGRDPAVEVQLAFPTPYRVTLLRRTAVTLGWAALVAVVTAAVLIATGWWDRWPGNHGVFAGQLTWAAPTLALGGLGLAAAALSRSPAAAGALVTTVWAIQQFFSGAAQQHWPGRMLYLFATTRGADPADWTANRLTLLATAGALITLALVVLNRSERLILKDDE</sequence>
<proteinExistence type="predicted"/>
<evidence type="ECO:0008006" key="4">
    <source>
        <dbReference type="Google" id="ProtNLM"/>
    </source>
</evidence>
<keyword evidence="1" id="KW-0472">Membrane</keyword>
<accession>A0A4R6JCS0</accession>
<gene>
    <name evidence="2" type="ORF">C8E87_8223</name>
</gene>
<keyword evidence="3" id="KW-1185">Reference proteome</keyword>
<evidence type="ECO:0000256" key="1">
    <source>
        <dbReference type="SAM" id="Phobius"/>
    </source>
</evidence>
<name>A0A4R6JCS0_9ACTN</name>
<feature type="transmembrane region" description="Helical" evidence="1">
    <location>
        <begin position="138"/>
        <end position="160"/>
    </location>
</feature>
<evidence type="ECO:0000313" key="2">
    <source>
        <dbReference type="EMBL" id="TDO32751.1"/>
    </source>
</evidence>
<keyword evidence="1" id="KW-0812">Transmembrane</keyword>
<comment type="caution">
    <text evidence="2">The sequence shown here is derived from an EMBL/GenBank/DDBJ whole genome shotgun (WGS) entry which is preliminary data.</text>
</comment>
<dbReference type="EMBL" id="SNWR01000002">
    <property type="protein sequence ID" value="TDO32751.1"/>
    <property type="molecule type" value="Genomic_DNA"/>
</dbReference>
<feature type="transmembrane region" description="Helical" evidence="1">
    <location>
        <begin position="114"/>
        <end position="131"/>
    </location>
</feature>
<feature type="transmembrane region" description="Helical" evidence="1">
    <location>
        <begin position="70"/>
        <end position="94"/>
    </location>
</feature>
<feature type="transmembrane region" description="Helical" evidence="1">
    <location>
        <begin position="29"/>
        <end position="50"/>
    </location>
</feature>
<evidence type="ECO:0000313" key="3">
    <source>
        <dbReference type="Proteomes" id="UP000294901"/>
    </source>
</evidence>